<name>A0A517ZH84_9PLAN</name>
<dbReference type="KEGG" id="sdyn:Mal52_02970"/>
<comment type="similarity">
    <text evidence="3">Belongs to the glycosyl hydrolase 130 family.</text>
</comment>
<keyword evidence="1" id="KW-0328">Glycosyltransferase</keyword>
<dbReference type="EMBL" id="CP036276">
    <property type="protein sequence ID" value="QDU41843.1"/>
    <property type="molecule type" value="Genomic_DNA"/>
</dbReference>
<dbReference type="RefSeq" id="WP_145373834.1">
    <property type="nucleotide sequence ID" value="NZ_CP036276.1"/>
</dbReference>
<gene>
    <name evidence="4" type="ORF">Mal52_02970</name>
</gene>
<sequence length="318" mass="36094">MILSYRQRLPNVPCWVLFGLLLVLPHSLPAEELPPFDTTQVWVEMPSGRPVIDRGPAGAWDHYAVDNPFVLVEDGTYYCFFEAQDKPFNQGGHERMGLATSADGITWEKWPQNPILDIGPPGAWDHVVAKLPTVTKHKDRYYLFYSGRDGKTKQIGIATSTDLKTWTKHPENPVLQSRPGEWDTLLSTHPSPIFERDDRYYLLFRGMNQKTRQQGLNIAVSTDMVHWKRVQNEPVIPTIEETGSLAVADLGGHYLGLSQAAGRPYWQSSDLLTWKKSGAAEFTGKKVDTVSNPFLSNGKWTIVYEQQDRIYRAVLQPR</sequence>
<dbReference type="InterPro" id="IPR007184">
    <property type="entry name" value="Mannoside_phosphorylase"/>
</dbReference>
<proteinExistence type="inferred from homology"/>
<dbReference type="PANTHER" id="PTHR35279">
    <property type="match status" value="1"/>
</dbReference>
<evidence type="ECO:0000313" key="5">
    <source>
        <dbReference type="Proteomes" id="UP000319383"/>
    </source>
</evidence>
<keyword evidence="5" id="KW-1185">Reference proteome</keyword>
<evidence type="ECO:0000313" key="4">
    <source>
        <dbReference type="EMBL" id="QDU41843.1"/>
    </source>
</evidence>
<keyword evidence="2" id="KW-0808">Transferase</keyword>
<reference evidence="4 5" key="1">
    <citation type="submission" date="2019-02" db="EMBL/GenBank/DDBJ databases">
        <title>Deep-cultivation of Planctomycetes and their phenomic and genomic characterization uncovers novel biology.</title>
        <authorList>
            <person name="Wiegand S."/>
            <person name="Jogler M."/>
            <person name="Boedeker C."/>
            <person name="Pinto D."/>
            <person name="Vollmers J."/>
            <person name="Rivas-Marin E."/>
            <person name="Kohn T."/>
            <person name="Peeters S.H."/>
            <person name="Heuer A."/>
            <person name="Rast P."/>
            <person name="Oberbeckmann S."/>
            <person name="Bunk B."/>
            <person name="Jeske O."/>
            <person name="Meyerdierks A."/>
            <person name="Storesund J.E."/>
            <person name="Kallscheuer N."/>
            <person name="Luecker S."/>
            <person name="Lage O.M."/>
            <person name="Pohl T."/>
            <person name="Merkel B.J."/>
            <person name="Hornburger P."/>
            <person name="Mueller R.-W."/>
            <person name="Bruemmer F."/>
            <person name="Labrenz M."/>
            <person name="Spormann A.M."/>
            <person name="Op den Camp H."/>
            <person name="Overmann J."/>
            <person name="Amann R."/>
            <person name="Jetten M.S.M."/>
            <person name="Mascher T."/>
            <person name="Medema M.H."/>
            <person name="Devos D.P."/>
            <person name="Kaster A.-K."/>
            <person name="Ovreas L."/>
            <person name="Rohde M."/>
            <person name="Galperin M.Y."/>
            <person name="Jogler C."/>
        </authorList>
    </citation>
    <scope>NUCLEOTIDE SEQUENCE [LARGE SCALE GENOMIC DNA]</scope>
    <source>
        <strain evidence="4 5">Mal52</strain>
    </source>
</reference>
<evidence type="ECO:0000256" key="3">
    <source>
        <dbReference type="ARBA" id="ARBA00024356"/>
    </source>
</evidence>
<dbReference type="GO" id="GO:0016787">
    <property type="term" value="F:hydrolase activity"/>
    <property type="evidence" value="ECO:0007669"/>
    <property type="project" value="UniProtKB-KW"/>
</dbReference>
<organism evidence="4 5">
    <name type="scientific">Symmachiella dynata</name>
    <dbReference type="NCBI Taxonomy" id="2527995"/>
    <lineage>
        <taxon>Bacteria</taxon>
        <taxon>Pseudomonadati</taxon>
        <taxon>Planctomycetota</taxon>
        <taxon>Planctomycetia</taxon>
        <taxon>Planctomycetales</taxon>
        <taxon>Planctomycetaceae</taxon>
        <taxon>Symmachiella</taxon>
    </lineage>
</organism>
<dbReference type="SUPFAM" id="SSF75005">
    <property type="entry name" value="Arabinanase/levansucrase/invertase"/>
    <property type="match status" value="1"/>
</dbReference>
<dbReference type="AlphaFoldDB" id="A0A517ZH84"/>
<accession>A0A517ZH84</accession>
<dbReference type="PANTHER" id="PTHR35279:SF1">
    <property type="entry name" value="ARABINANASE_LEVANSUCRASE_INVERTASE"/>
    <property type="match status" value="1"/>
</dbReference>
<dbReference type="InterPro" id="IPR023296">
    <property type="entry name" value="Glyco_hydro_beta-prop_sf"/>
</dbReference>
<keyword evidence="4" id="KW-0378">Hydrolase</keyword>
<dbReference type="GO" id="GO:0016757">
    <property type="term" value="F:glycosyltransferase activity"/>
    <property type="evidence" value="ECO:0007669"/>
    <property type="project" value="UniProtKB-KW"/>
</dbReference>
<dbReference type="Gene3D" id="2.115.10.20">
    <property type="entry name" value="Glycosyl hydrolase domain, family 43"/>
    <property type="match status" value="2"/>
</dbReference>
<dbReference type="Proteomes" id="UP000319383">
    <property type="component" value="Chromosome"/>
</dbReference>
<evidence type="ECO:0000256" key="1">
    <source>
        <dbReference type="ARBA" id="ARBA00022676"/>
    </source>
</evidence>
<dbReference type="Pfam" id="PF04041">
    <property type="entry name" value="Glyco_hydro_130"/>
    <property type="match status" value="1"/>
</dbReference>
<evidence type="ECO:0000256" key="2">
    <source>
        <dbReference type="ARBA" id="ARBA00022679"/>
    </source>
</evidence>
<protein>
    <submittedName>
        <fullName evidence="4">Glycosyl hydrolases family 43</fullName>
    </submittedName>
</protein>